<feature type="non-terminal residue" evidence="2">
    <location>
        <position position="1"/>
    </location>
</feature>
<accession>A0A061QZP4</accession>
<reference evidence="2" key="1">
    <citation type="submission" date="2014-05" db="EMBL/GenBank/DDBJ databases">
        <title>The transcriptome of the halophilic microalga Tetraselmis sp. GSL018 isolated from the Great Salt Lake, Utah.</title>
        <authorList>
            <person name="Jinkerson R.E."/>
            <person name="D'Adamo S."/>
            <person name="Posewitz M.C."/>
        </authorList>
    </citation>
    <scope>NUCLEOTIDE SEQUENCE</scope>
    <source>
        <strain evidence="2">GSL018</strain>
    </source>
</reference>
<dbReference type="EMBL" id="GBEZ01022907">
    <property type="protein sequence ID" value="JAC63954.1"/>
    <property type="molecule type" value="Transcribed_RNA"/>
</dbReference>
<feature type="compositionally biased region" description="Basic and acidic residues" evidence="1">
    <location>
        <begin position="43"/>
        <end position="60"/>
    </location>
</feature>
<proteinExistence type="predicted"/>
<evidence type="ECO:0000313" key="2">
    <source>
        <dbReference type="EMBL" id="JAC63954.1"/>
    </source>
</evidence>
<gene>
    <name evidence="2" type="ORF">TSPGSL018_19387</name>
</gene>
<evidence type="ECO:0000256" key="1">
    <source>
        <dbReference type="SAM" id="MobiDB-lite"/>
    </source>
</evidence>
<feature type="non-terminal residue" evidence="2">
    <location>
        <position position="109"/>
    </location>
</feature>
<name>A0A061QZP4_9CHLO</name>
<dbReference type="AlphaFoldDB" id="A0A061QZP4"/>
<feature type="compositionally biased region" description="Basic and acidic residues" evidence="1">
    <location>
        <begin position="22"/>
        <end position="36"/>
    </location>
</feature>
<organism evidence="2">
    <name type="scientific">Tetraselmis sp. GSL018</name>
    <dbReference type="NCBI Taxonomy" id="582737"/>
    <lineage>
        <taxon>Eukaryota</taxon>
        <taxon>Viridiplantae</taxon>
        <taxon>Chlorophyta</taxon>
        <taxon>core chlorophytes</taxon>
        <taxon>Chlorodendrophyceae</taxon>
        <taxon>Chlorodendrales</taxon>
        <taxon>Chlorodendraceae</taxon>
        <taxon>Tetraselmis</taxon>
    </lineage>
</organism>
<protein>
    <submittedName>
        <fullName evidence="2">Uncharacterized protein</fullName>
    </submittedName>
</protein>
<feature type="region of interest" description="Disordered" evidence="1">
    <location>
        <begin position="22"/>
        <end position="69"/>
    </location>
</feature>
<sequence length="109" mass="11569">GMAPFAAGQLLAERRRHLCEGRLPERRGGQRVERYAQGEQEAEAVRSRGRGAGEAREAGRVARAPGARLLAAGDHEDGVALQGPLARHVHTSVSIPHPVAAAQPESPWG</sequence>